<dbReference type="GO" id="GO:0007156">
    <property type="term" value="P:homophilic cell adhesion via plasma membrane adhesion molecules"/>
    <property type="evidence" value="ECO:0007669"/>
    <property type="project" value="InterPro"/>
</dbReference>
<dbReference type="GO" id="GO:0060027">
    <property type="term" value="P:convergent extension involved in gastrulation"/>
    <property type="evidence" value="ECO:0007669"/>
    <property type="project" value="UniProtKB-ARBA"/>
</dbReference>
<dbReference type="GO" id="GO:0005509">
    <property type="term" value="F:calcium ion binding"/>
    <property type="evidence" value="ECO:0007669"/>
    <property type="project" value="UniProtKB-UniRule"/>
</dbReference>
<dbReference type="GO" id="GO:0000902">
    <property type="term" value="P:cell morphogenesis"/>
    <property type="evidence" value="ECO:0007669"/>
    <property type="project" value="TreeGrafter"/>
</dbReference>
<dbReference type="GO" id="GO:0016342">
    <property type="term" value="C:catenin complex"/>
    <property type="evidence" value="ECO:0007669"/>
    <property type="project" value="TreeGrafter"/>
</dbReference>
<dbReference type="PROSITE" id="PS50268">
    <property type="entry name" value="CADHERIN_2"/>
    <property type="match status" value="4"/>
</dbReference>
<reference evidence="20 21" key="1">
    <citation type="submission" date="2019-04" db="EMBL/GenBank/DDBJ databases">
        <title>Chromosome genome assembly for Takifugu flavidus.</title>
        <authorList>
            <person name="Xiao S."/>
        </authorList>
    </citation>
    <scope>NUCLEOTIDE SEQUENCE [LARGE SCALE GENOMIC DNA]</scope>
    <source>
        <strain evidence="20">HTHZ2018</strain>
        <tissue evidence="20">Muscle</tissue>
    </source>
</reference>
<dbReference type="PANTHER" id="PTHR24027">
    <property type="entry name" value="CADHERIN-23"/>
    <property type="match status" value="1"/>
</dbReference>
<evidence type="ECO:0000256" key="16">
    <source>
        <dbReference type="RuleBase" id="RU004358"/>
    </source>
</evidence>
<sequence length="933" mass="101482">MLPKMWRVVVFLCALALVVSRTESCFRTGFVQVEVPQMIQPGYRIPKVDVSNCLRKSATLTLTDSNFAISGAGKIEVAAPMVVSPAGRVFSVSARDSGGATSHLTVRLICAPPRDGRKSSGEVVLRRFKRRWSPPPYNLLENDKGPFPKYLETLESEVAATHDVYYTINGPGYNQHPVNFFKFDSDTGKLSALKTIDREEFPSFTLTVRVFERGTNKELDDPLPYSIVIDDMNDNAPTFTGPLQVTVLEKSKAGTPVGKINATDRDQPGTNHVKIRYTLLDGLNLFSIQPNTGVITTVTDSLDRETKDKYLVTVKIQDMAGASSGLSNTGTATIVVGDINDNPPTFTKSTYDTSVKENEIDKLILRIPVDDKDLENTPNWVSKFEITKGNENGNFRVETDPKTNEALLYVSKALDHEKAKTVALEITARNEAELSGTSVGWNSIPVNVNVLNVDEGPEFSAPTITFNVKENIPNNTLIGRYSALDPETKSSNGITYYKVTEPAAWVNVDRQSGDLKVANTIDRESMHVKDGKYSFTVKAVDAASKSSTGTVILVIEDVNDNKPTLPSAELLICEKDGERGSTVVVAEDKDAGHFSAPFSFSLPPDNDGKWSLESLNGTAAMLKQVKDLPRRVYEVDIDVKDLQSNGGIQTVSVRVCQCRNGACVAQDSSSSLGSLGWLALLLPLALLLLLCLLVAFLCVMKKEKLELEDAGDGGGILLKSNTEAPGEEVPMCFQDSSLITVPPFGGDAGAKGTLKGNTGTWGSGQGSFGQGTLKTGVYKSGITNDIRDFYSSQYDNQYGTQQFNQDYFIDGGMGGDGRYLAQNSSFHHTWQTNGRYLQQVKMPGSFSERSRAPGPGNNASSDFRFVSQKLPFLGTQEDERYAEDGVHDYRFEGVGSEAGSVGCCSGVGDDNDLGFLNTLGPKFKTLADVCRKT</sequence>
<keyword evidence="5" id="KW-0479">Metal-binding</keyword>
<evidence type="ECO:0000256" key="6">
    <source>
        <dbReference type="ARBA" id="ARBA00022729"/>
    </source>
</evidence>
<comment type="caution">
    <text evidence="20">The sequence shown here is derived from an EMBL/GenBank/DDBJ whole genome shotgun (WGS) entry which is preliminary data.</text>
</comment>
<evidence type="ECO:0000256" key="4">
    <source>
        <dbReference type="ARBA" id="ARBA00022692"/>
    </source>
</evidence>
<comment type="function">
    <text evidence="16">A component of desmosome cell-cell junctions which are required for positive regulation of cellular adhesion. Involved in the interaction of plaque proteins and intermediate filaments mediating cell-cell adhesion.</text>
</comment>
<dbReference type="GO" id="GO:0030057">
    <property type="term" value="C:desmosome"/>
    <property type="evidence" value="ECO:0007669"/>
    <property type="project" value="UniProtKB-SubCell"/>
</dbReference>
<dbReference type="PANTHER" id="PTHR24027:SF78">
    <property type="entry name" value="CADHERIN-LIKE PROTEIN 26"/>
    <property type="match status" value="1"/>
</dbReference>
<dbReference type="FunFam" id="2.60.40.60:FF:000027">
    <property type="entry name" value="Cadherin 2"/>
    <property type="match status" value="1"/>
</dbReference>
<evidence type="ECO:0000256" key="7">
    <source>
        <dbReference type="ARBA" id="ARBA00022737"/>
    </source>
</evidence>
<dbReference type="PRINTS" id="PR00205">
    <property type="entry name" value="CADHERIN"/>
</dbReference>
<dbReference type="PRINTS" id="PR01818">
    <property type="entry name" value="DESMOCADHERN"/>
</dbReference>
<evidence type="ECO:0000256" key="3">
    <source>
        <dbReference type="ARBA" id="ARBA00022475"/>
    </source>
</evidence>
<gene>
    <name evidence="20" type="ORF">D4764_15G0012870</name>
</gene>
<evidence type="ECO:0000313" key="21">
    <source>
        <dbReference type="Proteomes" id="UP000324091"/>
    </source>
</evidence>
<evidence type="ECO:0000256" key="1">
    <source>
        <dbReference type="ARBA" id="ARBA00004251"/>
    </source>
</evidence>
<dbReference type="EMBL" id="RHFK02000007">
    <property type="protein sequence ID" value="TWW73891.1"/>
    <property type="molecule type" value="Genomic_DNA"/>
</dbReference>
<feature type="domain" description="Cadherin" evidence="19">
    <location>
        <begin position="347"/>
        <end position="459"/>
    </location>
</feature>
<evidence type="ECO:0000256" key="15">
    <source>
        <dbReference type="RuleBase" id="RU003318"/>
    </source>
</evidence>
<evidence type="ECO:0000256" key="13">
    <source>
        <dbReference type="ARBA" id="ARBA00023180"/>
    </source>
</evidence>
<dbReference type="Pfam" id="PF00028">
    <property type="entry name" value="Cadherin"/>
    <property type="match status" value="3"/>
</dbReference>
<keyword evidence="12 17" id="KW-0472">Membrane</keyword>
<dbReference type="InterPro" id="IPR000233">
    <property type="entry name" value="Cadherin_Y-type_LIR"/>
</dbReference>
<dbReference type="GO" id="GO:0030010">
    <property type="term" value="P:establishment of cell polarity"/>
    <property type="evidence" value="ECO:0007669"/>
    <property type="project" value="UniProtKB-ARBA"/>
</dbReference>
<dbReference type="InterPro" id="IPR039808">
    <property type="entry name" value="Cadherin"/>
</dbReference>
<dbReference type="InterPro" id="IPR009122">
    <property type="entry name" value="Desmosomal_cadherin"/>
</dbReference>
<keyword evidence="13" id="KW-0325">Glycoprotein</keyword>
<feature type="signal peptide" evidence="18">
    <location>
        <begin position="1"/>
        <end position="20"/>
    </location>
</feature>
<evidence type="ECO:0000256" key="11">
    <source>
        <dbReference type="ARBA" id="ARBA00022989"/>
    </source>
</evidence>
<accession>A0A5C6P538</accession>
<dbReference type="GO" id="GO:0044331">
    <property type="term" value="P:cell-cell adhesion mediated by cadherin"/>
    <property type="evidence" value="ECO:0007669"/>
    <property type="project" value="TreeGrafter"/>
</dbReference>
<evidence type="ECO:0000259" key="19">
    <source>
        <dbReference type="PROSITE" id="PS50268"/>
    </source>
</evidence>
<dbReference type="Gene3D" id="4.10.900.10">
    <property type="entry name" value="TCF3-CBD (Catenin binding domain)"/>
    <property type="match status" value="1"/>
</dbReference>
<feature type="domain" description="Cadherin" evidence="19">
    <location>
        <begin position="239"/>
        <end position="346"/>
    </location>
</feature>
<keyword evidence="9 15" id="KW-0130">Cell adhesion</keyword>
<dbReference type="GO" id="GO:0001841">
    <property type="term" value="P:neural tube formation"/>
    <property type="evidence" value="ECO:0007669"/>
    <property type="project" value="UniProtKB-ARBA"/>
</dbReference>
<proteinExistence type="predicted"/>
<dbReference type="InterPro" id="IPR014868">
    <property type="entry name" value="Cadherin_pro_dom"/>
</dbReference>
<dbReference type="GO" id="GO:0016339">
    <property type="term" value="P:calcium-dependent cell-cell adhesion via plasma membrane cell adhesion molecules"/>
    <property type="evidence" value="ECO:0007669"/>
    <property type="project" value="TreeGrafter"/>
</dbReference>
<protein>
    <submittedName>
        <fullName evidence="20">Desmocollin-2 Epithelial type 2 desmocollin</fullName>
    </submittedName>
</protein>
<dbReference type="SUPFAM" id="SSF49313">
    <property type="entry name" value="Cadherin-like"/>
    <property type="match status" value="6"/>
</dbReference>
<dbReference type="GO" id="GO:0034332">
    <property type="term" value="P:adherens junction organization"/>
    <property type="evidence" value="ECO:0007669"/>
    <property type="project" value="TreeGrafter"/>
</dbReference>
<dbReference type="SMART" id="SM00112">
    <property type="entry name" value="CA"/>
    <property type="match status" value="4"/>
</dbReference>
<keyword evidence="3" id="KW-1003">Cell membrane</keyword>
<keyword evidence="21" id="KW-1185">Reference proteome</keyword>
<dbReference type="GO" id="GO:0045296">
    <property type="term" value="F:cadherin binding"/>
    <property type="evidence" value="ECO:0007669"/>
    <property type="project" value="TreeGrafter"/>
</dbReference>
<dbReference type="InterPro" id="IPR002126">
    <property type="entry name" value="Cadherin-like_dom"/>
</dbReference>
<dbReference type="Proteomes" id="UP000324091">
    <property type="component" value="Chromosome 15"/>
</dbReference>
<dbReference type="FunFam" id="2.60.40.60:FF:000022">
    <property type="entry name" value="Cadherin 2"/>
    <property type="match status" value="1"/>
</dbReference>
<dbReference type="CDD" id="cd11304">
    <property type="entry name" value="Cadherin_repeat"/>
    <property type="match status" value="4"/>
</dbReference>
<dbReference type="Gene3D" id="2.60.40.60">
    <property type="entry name" value="Cadherins"/>
    <property type="match status" value="6"/>
</dbReference>
<dbReference type="FunFam" id="2.60.40.60:FF:000011">
    <property type="entry name" value="Cadherin 1"/>
    <property type="match status" value="1"/>
</dbReference>
<dbReference type="GO" id="GO:0005912">
    <property type="term" value="C:adherens junction"/>
    <property type="evidence" value="ECO:0007669"/>
    <property type="project" value="TreeGrafter"/>
</dbReference>
<organism evidence="20 21">
    <name type="scientific">Takifugu flavidus</name>
    <name type="common">sansaifugu</name>
    <dbReference type="NCBI Taxonomy" id="433684"/>
    <lineage>
        <taxon>Eukaryota</taxon>
        <taxon>Metazoa</taxon>
        <taxon>Chordata</taxon>
        <taxon>Craniata</taxon>
        <taxon>Vertebrata</taxon>
        <taxon>Euteleostomi</taxon>
        <taxon>Actinopterygii</taxon>
        <taxon>Neopterygii</taxon>
        <taxon>Teleostei</taxon>
        <taxon>Neoteleostei</taxon>
        <taxon>Acanthomorphata</taxon>
        <taxon>Eupercaria</taxon>
        <taxon>Tetraodontiformes</taxon>
        <taxon>Tetradontoidea</taxon>
        <taxon>Tetraodontidae</taxon>
        <taxon>Takifugu</taxon>
    </lineage>
</organism>
<evidence type="ECO:0000256" key="2">
    <source>
        <dbReference type="ARBA" id="ARBA00004568"/>
    </source>
</evidence>
<dbReference type="GO" id="GO:0008013">
    <property type="term" value="F:beta-catenin binding"/>
    <property type="evidence" value="ECO:0007669"/>
    <property type="project" value="TreeGrafter"/>
</dbReference>
<evidence type="ECO:0000256" key="12">
    <source>
        <dbReference type="ARBA" id="ARBA00023136"/>
    </source>
</evidence>
<evidence type="ECO:0000256" key="10">
    <source>
        <dbReference type="ARBA" id="ARBA00022949"/>
    </source>
</evidence>
<dbReference type="SMART" id="SM01055">
    <property type="entry name" value="Cadherin_pro"/>
    <property type="match status" value="1"/>
</dbReference>
<dbReference type="Pfam" id="PF01049">
    <property type="entry name" value="CADH_Y-type_LIR"/>
    <property type="match status" value="1"/>
</dbReference>
<dbReference type="GO" id="GO:0007498">
    <property type="term" value="P:mesoderm development"/>
    <property type="evidence" value="ECO:0007669"/>
    <property type="project" value="UniProtKB-ARBA"/>
</dbReference>
<keyword evidence="6 18" id="KW-0732">Signal</keyword>
<evidence type="ECO:0000256" key="5">
    <source>
        <dbReference type="ARBA" id="ARBA00022723"/>
    </source>
</evidence>
<evidence type="ECO:0000256" key="8">
    <source>
        <dbReference type="ARBA" id="ARBA00022837"/>
    </source>
</evidence>
<dbReference type="GO" id="GO:0007043">
    <property type="term" value="P:cell-cell junction assembly"/>
    <property type="evidence" value="ECO:0007669"/>
    <property type="project" value="TreeGrafter"/>
</dbReference>
<dbReference type="InterPro" id="IPR020894">
    <property type="entry name" value="Cadherin_CS"/>
</dbReference>
<dbReference type="PROSITE" id="PS00232">
    <property type="entry name" value="CADHERIN_1"/>
    <property type="match status" value="2"/>
</dbReference>
<dbReference type="GO" id="GO:0001764">
    <property type="term" value="P:neuron migration"/>
    <property type="evidence" value="ECO:0007669"/>
    <property type="project" value="UniProtKB-ARBA"/>
</dbReference>
<dbReference type="GO" id="GO:0007398">
    <property type="term" value="P:ectoderm development"/>
    <property type="evidence" value="ECO:0007669"/>
    <property type="project" value="UniProtKB-ARBA"/>
</dbReference>
<evidence type="ECO:0000313" key="20">
    <source>
        <dbReference type="EMBL" id="TWW73891.1"/>
    </source>
</evidence>
<comment type="subcellular location">
    <subcellularLocation>
        <location evidence="2">Cell junction</location>
        <location evidence="2">Desmosome</location>
    </subcellularLocation>
    <subcellularLocation>
        <location evidence="1 15">Cell membrane</location>
        <topology evidence="1 15">Single-pass type I membrane protein</topology>
    </subcellularLocation>
</comment>
<keyword evidence="4 15" id="KW-0812">Transmembrane</keyword>
<keyword evidence="11 17" id="KW-1133">Transmembrane helix</keyword>
<evidence type="ECO:0000256" key="18">
    <source>
        <dbReference type="SAM" id="SignalP"/>
    </source>
</evidence>
<dbReference type="InterPro" id="IPR027397">
    <property type="entry name" value="Catenin-bd_sf"/>
</dbReference>
<keyword evidence="8 14" id="KW-0106">Calcium</keyword>
<feature type="domain" description="Cadherin" evidence="19">
    <location>
        <begin position="151"/>
        <end position="239"/>
    </location>
</feature>
<evidence type="ECO:0000256" key="9">
    <source>
        <dbReference type="ARBA" id="ARBA00022889"/>
    </source>
</evidence>
<dbReference type="GO" id="GO:0042074">
    <property type="term" value="P:cell migration involved in gastrulation"/>
    <property type="evidence" value="ECO:0007669"/>
    <property type="project" value="UniProtKB-ARBA"/>
</dbReference>
<keyword evidence="10" id="KW-0965">Cell junction</keyword>
<dbReference type="InterPro" id="IPR015919">
    <property type="entry name" value="Cadherin-like_sf"/>
</dbReference>
<dbReference type="AlphaFoldDB" id="A0A5C6P538"/>
<dbReference type="FunFam" id="2.60.40.60:FF:000019">
    <property type="entry name" value="Cadherin 2"/>
    <property type="match status" value="1"/>
</dbReference>
<keyword evidence="7" id="KW-0677">Repeat</keyword>
<name>A0A5C6P538_9TELE</name>
<feature type="transmembrane region" description="Helical" evidence="17">
    <location>
        <begin position="675"/>
        <end position="699"/>
    </location>
</feature>
<feature type="domain" description="Cadherin" evidence="19">
    <location>
        <begin position="460"/>
        <end position="565"/>
    </location>
</feature>
<feature type="chain" id="PRO_5022694218" evidence="18">
    <location>
        <begin position="21"/>
        <end position="933"/>
    </location>
</feature>
<evidence type="ECO:0000256" key="17">
    <source>
        <dbReference type="SAM" id="Phobius"/>
    </source>
</evidence>
<evidence type="ECO:0000256" key="14">
    <source>
        <dbReference type="PROSITE-ProRule" id="PRU00043"/>
    </source>
</evidence>